<name>D2A5U1_TRICA</name>
<evidence type="ECO:0000313" key="2">
    <source>
        <dbReference type="EMBL" id="EFA05417.1"/>
    </source>
</evidence>
<evidence type="ECO:0000256" key="1">
    <source>
        <dbReference type="SAM" id="SignalP"/>
    </source>
</evidence>
<reference evidence="2 3" key="2">
    <citation type="journal article" date="2010" name="Nucleic Acids Res.">
        <title>BeetleBase in 2010: revisions to provide comprehensive genomic information for Tribolium castaneum.</title>
        <authorList>
            <person name="Kim H.S."/>
            <person name="Murphy T."/>
            <person name="Xia J."/>
            <person name="Caragea D."/>
            <person name="Park Y."/>
            <person name="Beeman R.W."/>
            <person name="Lorenzen M.D."/>
            <person name="Butcher S."/>
            <person name="Manak J.R."/>
            <person name="Brown S.J."/>
        </authorList>
    </citation>
    <scope>GENOME REANNOTATION</scope>
    <source>
        <strain evidence="2 3">Georgia GA2</strain>
    </source>
</reference>
<dbReference type="KEGG" id="tca:103313389"/>
<sequence length="204" mass="22564">MLLLRSGSLLVLIVPIFAKPFLYNAPQALTSFVSSASAASSGPQGNIADLRRQPAKLQDELDNDDFFKDEEDSLQQPEVEEEMPNDAPPGIFRQKINKLIQKYRFFTSLTNSATPSNDDDFQREFDDFDKEFEEDVGKNNNLTENLGYFYNKPSVKSGKQEASASRFSPSNIGVFFMELIGSLVGLVYGAAAQLNYPGTTVAPA</sequence>
<feature type="chain" id="PRO_5003028384" evidence="1">
    <location>
        <begin position="19"/>
        <end position="204"/>
    </location>
</feature>
<accession>D2A5U1</accession>
<dbReference type="HOGENOM" id="CLU_1344823_0_0_1"/>
<dbReference type="EMBL" id="KQ971345">
    <property type="protein sequence ID" value="EFA05417.1"/>
    <property type="molecule type" value="Genomic_DNA"/>
</dbReference>
<organism evidence="2 3">
    <name type="scientific">Tribolium castaneum</name>
    <name type="common">Red flour beetle</name>
    <dbReference type="NCBI Taxonomy" id="7070"/>
    <lineage>
        <taxon>Eukaryota</taxon>
        <taxon>Metazoa</taxon>
        <taxon>Ecdysozoa</taxon>
        <taxon>Arthropoda</taxon>
        <taxon>Hexapoda</taxon>
        <taxon>Insecta</taxon>
        <taxon>Pterygota</taxon>
        <taxon>Neoptera</taxon>
        <taxon>Endopterygota</taxon>
        <taxon>Coleoptera</taxon>
        <taxon>Polyphaga</taxon>
        <taxon>Cucujiformia</taxon>
        <taxon>Tenebrionidae</taxon>
        <taxon>Tenebrionidae incertae sedis</taxon>
        <taxon>Tribolium</taxon>
    </lineage>
</organism>
<dbReference type="OrthoDB" id="6764443at2759"/>
<reference evidence="2 3" key="1">
    <citation type="journal article" date="2008" name="Nature">
        <title>The genome of the model beetle and pest Tribolium castaneum.</title>
        <authorList>
            <consortium name="Tribolium Genome Sequencing Consortium"/>
            <person name="Richards S."/>
            <person name="Gibbs R.A."/>
            <person name="Weinstock G.M."/>
            <person name="Brown S.J."/>
            <person name="Denell R."/>
            <person name="Beeman R.W."/>
            <person name="Gibbs R."/>
            <person name="Beeman R.W."/>
            <person name="Brown S.J."/>
            <person name="Bucher G."/>
            <person name="Friedrich M."/>
            <person name="Grimmelikhuijzen C.J."/>
            <person name="Klingler M."/>
            <person name="Lorenzen M."/>
            <person name="Richards S."/>
            <person name="Roth S."/>
            <person name="Schroder R."/>
            <person name="Tautz D."/>
            <person name="Zdobnov E.M."/>
            <person name="Muzny D."/>
            <person name="Gibbs R.A."/>
            <person name="Weinstock G.M."/>
            <person name="Attaway T."/>
            <person name="Bell S."/>
            <person name="Buhay C.J."/>
            <person name="Chandrabose M.N."/>
            <person name="Chavez D."/>
            <person name="Clerk-Blankenburg K.P."/>
            <person name="Cree A."/>
            <person name="Dao M."/>
            <person name="Davis C."/>
            <person name="Chacko J."/>
            <person name="Dinh H."/>
            <person name="Dugan-Rocha S."/>
            <person name="Fowler G."/>
            <person name="Garner T.T."/>
            <person name="Garnes J."/>
            <person name="Gnirke A."/>
            <person name="Hawes A."/>
            <person name="Hernandez J."/>
            <person name="Hines S."/>
            <person name="Holder M."/>
            <person name="Hume J."/>
            <person name="Jhangiani S.N."/>
            <person name="Joshi V."/>
            <person name="Khan Z.M."/>
            <person name="Jackson L."/>
            <person name="Kovar C."/>
            <person name="Kowis A."/>
            <person name="Lee S."/>
            <person name="Lewis L.R."/>
            <person name="Margolis J."/>
            <person name="Morgan M."/>
            <person name="Nazareth L.V."/>
            <person name="Nguyen N."/>
            <person name="Okwuonu G."/>
            <person name="Parker D."/>
            <person name="Richards S."/>
            <person name="Ruiz S.J."/>
            <person name="Santibanez J."/>
            <person name="Savard J."/>
            <person name="Scherer S.E."/>
            <person name="Schneider B."/>
            <person name="Sodergren E."/>
            <person name="Tautz D."/>
            <person name="Vattahil S."/>
            <person name="Villasana D."/>
            <person name="White C.S."/>
            <person name="Wright R."/>
            <person name="Park Y."/>
            <person name="Beeman R.W."/>
            <person name="Lord J."/>
            <person name="Oppert B."/>
            <person name="Lorenzen M."/>
            <person name="Brown S."/>
            <person name="Wang L."/>
            <person name="Savard J."/>
            <person name="Tautz D."/>
            <person name="Richards S."/>
            <person name="Weinstock G."/>
            <person name="Gibbs R.A."/>
            <person name="Liu Y."/>
            <person name="Worley K."/>
            <person name="Weinstock G."/>
            <person name="Elsik C.G."/>
            <person name="Reese J.T."/>
            <person name="Elhaik E."/>
            <person name="Landan G."/>
            <person name="Graur D."/>
            <person name="Arensburger P."/>
            <person name="Atkinson P."/>
            <person name="Beeman R.W."/>
            <person name="Beidler J."/>
            <person name="Brown S.J."/>
            <person name="Demuth J.P."/>
            <person name="Drury D.W."/>
            <person name="Du Y.Z."/>
            <person name="Fujiwara H."/>
            <person name="Lorenzen M."/>
            <person name="Maselli V."/>
            <person name="Osanai M."/>
            <person name="Park Y."/>
            <person name="Robertson H.M."/>
            <person name="Tu Z."/>
            <person name="Wang J.J."/>
            <person name="Wang S."/>
            <person name="Richards S."/>
            <person name="Song H."/>
            <person name="Zhang L."/>
            <person name="Sodergren E."/>
            <person name="Werner D."/>
            <person name="Stanke M."/>
            <person name="Morgenstern B."/>
            <person name="Solovyev V."/>
            <person name="Kosarev P."/>
            <person name="Brown G."/>
            <person name="Chen H.C."/>
            <person name="Ermolaeva O."/>
            <person name="Hlavina W."/>
            <person name="Kapustin Y."/>
            <person name="Kiryutin B."/>
            <person name="Kitts P."/>
            <person name="Maglott D."/>
            <person name="Pruitt K."/>
            <person name="Sapojnikov V."/>
            <person name="Souvorov A."/>
            <person name="Mackey A.J."/>
            <person name="Waterhouse R.M."/>
            <person name="Wyder S."/>
            <person name="Zdobnov E.M."/>
            <person name="Zdobnov E.M."/>
            <person name="Wyder S."/>
            <person name="Kriventseva E.V."/>
            <person name="Kadowaki T."/>
            <person name="Bork P."/>
            <person name="Aranda M."/>
            <person name="Bao R."/>
            <person name="Beermann A."/>
            <person name="Berns N."/>
            <person name="Bolognesi R."/>
            <person name="Bonneton F."/>
            <person name="Bopp D."/>
            <person name="Brown S.J."/>
            <person name="Bucher G."/>
            <person name="Butts T."/>
            <person name="Chaumot A."/>
            <person name="Denell R.E."/>
            <person name="Ferrier D.E."/>
            <person name="Friedrich M."/>
            <person name="Gordon C.M."/>
            <person name="Jindra M."/>
            <person name="Klingler M."/>
            <person name="Lan Q."/>
            <person name="Lattorff H.M."/>
            <person name="Laudet V."/>
            <person name="von Levetsow C."/>
            <person name="Liu Z."/>
            <person name="Lutz R."/>
            <person name="Lynch J.A."/>
            <person name="da Fonseca R.N."/>
            <person name="Posnien N."/>
            <person name="Reuter R."/>
            <person name="Roth S."/>
            <person name="Savard J."/>
            <person name="Schinko J.B."/>
            <person name="Schmitt C."/>
            <person name="Schoppmeier M."/>
            <person name="Schroder R."/>
            <person name="Shippy T.D."/>
            <person name="Simonnet F."/>
            <person name="Marques-Souza H."/>
            <person name="Tautz D."/>
            <person name="Tomoyasu Y."/>
            <person name="Trauner J."/>
            <person name="Van der Zee M."/>
            <person name="Vervoort M."/>
            <person name="Wittkopp N."/>
            <person name="Wimmer E.A."/>
            <person name="Yang X."/>
            <person name="Jones A.K."/>
            <person name="Sattelle D.B."/>
            <person name="Ebert P.R."/>
            <person name="Nelson D."/>
            <person name="Scott J.G."/>
            <person name="Beeman R.W."/>
            <person name="Muthukrishnan S."/>
            <person name="Kramer K.J."/>
            <person name="Arakane Y."/>
            <person name="Beeman R.W."/>
            <person name="Zhu Q."/>
            <person name="Hogenkamp D."/>
            <person name="Dixit R."/>
            <person name="Oppert B."/>
            <person name="Jiang H."/>
            <person name="Zou Z."/>
            <person name="Marshall J."/>
            <person name="Elpidina E."/>
            <person name="Vinokurov K."/>
            <person name="Oppert C."/>
            <person name="Zou Z."/>
            <person name="Evans J."/>
            <person name="Lu Z."/>
            <person name="Zhao P."/>
            <person name="Sumathipala N."/>
            <person name="Altincicek B."/>
            <person name="Vilcinskas A."/>
            <person name="Williams M."/>
            <person name="Hultmark D."/>
            <person name="Hetru C."/>
            <person name="Jiang H."/>
            <person name="Grimmelikhuijzen C.J."/>
            <person name="Hauser F."/>
            <person name="Cazzamali G."/>
            <person name="Williamson M."/>
            <person name="Park Y."/>
            <person name="Li B."/>
            <person name="Tanaka Y."/>
            <person name="Predel R."/>
            <person name="Neupert S."/>
            <person name="Schachtner J."/>
            <person name="Verleyen P."/>
            <person name="Raible F."/>
            <person name="Bork P."/>
            <person name="Friedrich M."/>
            <person name="Walden K.K."/>
            <person name="Robertson H.M."/>
            <person name="Angeli S."/>
            <person name="Foret S."/>
            <person name="Bucher G."/>
            <person name="Schuetz S."/>
            <person name="Maleszka R."/>
            <person name="Wimmer E.A."/>
            <person name="Beeman R.W."/>
            <person name="Lorenzen M."/>
            <person name="Tomoyasu Y."/>
            <person name="Miller S.C."/>
            <person name="Grossmann D."/>
            <person name="Bucher G."/>
        </authorList>
    </citation>
    <scope>NUCLEOTIDE SEQUENCE [LARGE SCALE GENOMIC DNA]</scope>
    <source>
        <strain evidence="2 3">Georgia GA2</strain>
    </source>
</reference>
<dbReference type="AlphaFoldDB" id="D2A5U1"/>
<evidence type="ECO:0000313" key="3">
    <source>
        <dbReference type="Proteomes" id="UP000007266"/>
    </source>
</evidence>
<dbReference type="Proteomes" id="UP000007266">
    <property type="component" value="Linkage group 6"/>
</dbReference>
<keyword evidence="1" id="KW-0732">Signal</keyword>
<keyword evidence="3" id="KW-1185">Reference proteome</keyword>
<gene>
    <name evidence="2" type="primary">AUGUSTUS-3.0.2_15593</name>
    <name evidence="2" type="ORF">TcasGA2_TC015593</name>
</gene>
<feature type="signal peptide" evidence="1">
    <location>
        <begin position="1"/>
        <end position="18"/>
    </location>
</feature>
<dbReference type="InParanoid" id="D2A5U1"/>
<proteinExistence type="predicted"/>
<protein>
    <submittedName>
        <fullName evidence="2">Uncharacterized protein</fullName>
    </submittedName>
</protein>